<comment type="caution">
    <text evidence="2">The sequence shown here is derived from an EMBL/GenBank/DDBJ whole genome shotgun (WGS) entry which is preliminary data.</text>
</comment>
<keyword evidence="3" id="KW-1185">Reference proteome</keyword>
<dbReference type="EMBL" id="MNPL01020085">
    <property type="protein sequence ID" value="OQR69710.1"/>
    <property type="molecule type" value="Genomic_DNA"/>
</dbReference>
<feature type="region of interest" description="Disordered" evidence="1">
    <location>
        <begin position="253"/>
        <end position="276"/>
    </location>
</feature>
<evidence type="ECO:0000313" key="2">
    <source>
        <dbReference type="EMBL" id="OQR69710.1"/>
    </source>
</evidence>
<feature type="compositionally biased region" description="Basic residues" evidence="1">
    <location>
        <begin position="7"/>
        <end position="18"/>
    </location>
</feature>
<organism evidence="2 3">
    <name type="scientific">Tropilaelaps mercedesae</name>
    <dbReference type="NCBI Taxonomy" id="418985"/>
    <lineage>
        <taxon>Eukaryota</taxon>
        <taxon>Metazoa</taxon>
        <taxon>Ecdysozoa</taxon>
        <taxon>Arthropoda</taxon>
        <taxon>Chelicerata</taxon>
        <taxon>Arachnida</taxon>
        <taxon>Acari</taxon>
        <taxon>Parasitiformes</taxon>
        <taxon>Mesostigmata</taxon>
        <taxon>Gamasina</taxon>
        <taxon>Dermanyssoidea</taxon>
        <taxon>Laelapidae</taxon>
        <taxon>Tropilaelaps</taxon>
    </lineage>
</organism>
<feature type="compositionally biased region" description="Polar residues" evidence="1">
    <location>
        <begin position="342"/>
        <end position="356"/>
    </location>
</feature>
<gene>
    <name evidence="2" type="ORF">BIW11_04310</name>
</gene>
<evidence type="ECO:0000313" key="3">
    <source>
        <dbReference type="Proteomes" id="UP000192247"/>
    </source>
</evidence>
<protein>
    <submittedName>
        <fullName evidence="2">Uncharacterized protein</fullName>
    </submittedName>
</protein>
<dbReference type="OrthoDB" id="10687927at2759"/>
<dbReference type="AlphaFoldDB" id="A0A1V9X831"/>
<accession>A0A1V9X831</accession>
<proteinExistence type="predicted"/>
<evidence type="ECO:0000256" key="1">
    <source>
        <dbReference type="SAM" id="MobiDB-lite"/>
    </source>
</evidence>
<name>A0A1V9X831_9ACAR</name>
<feature type="region of interest" description="Disordered" evidence="1">
    <location>
        <begin position="310"/>
        <end position="363"/>
    </location>
</feature>
<reference evidence="2 3" key="1">
    <citation type="journal article" date="2017" name="Gigascience">
        <title>Draft genome of the honey bee ectoparasitic mite, Tropilaelaps mercedesae, is shaped by the parasitic life history.</title>
        <authorList>
            <person name="Dong X."/>
            <person name="Armstrong S.D."/>
            <person name="Xia D."/>
            <person name="Makepeace B.L."/>
            <person name="Darby A.C."/>
            <person name="Kadowaki T."/>
        </authorList>
    </citation>
    <scope>NUCLEOTIDE SEQUENCE [LARGE SCALE GENOMIC DNA]</scope>
    <source>
        <strain evidence="2">Wuxi-XJTLU</strain>
    </source>
</reference>
<sequence>MPSWSGRRSRKGSRRSHGSRSFSSALQSLMPEDCKTTETTTVRKKEEVIIECENPEYIKLLAKELEPIFQKDKQVILRQRSLKDQDIERRLRFGGSFLGLRGPRLALPVYLLIIQKKERSLELPAALHAGVREGWWEESGQSEQDEALETVNGLPAELLDHHEVQKGAEIVTGAKHRNALAEGHQKRDLGETQGRLEGAAAGLSLGHRNHQNQRDIPDLDSPPGARLTKNHMECQHEDLQGERRRLRNRGLYAHRPPGSRGLQKESHLGNRDFHGGPRVRHLHASHHGKNLSPRIGLLGSRQKQNLNEVCQDQDQAQKNHRKKLAAQSPKCPKKTTCLKTARSPTGNQMHPQGNPSQKRKSLR</sequence>
<dbReference type="InParanoid" id="A0A1V9X831"/>
<feature type="region of interest" description="Disordered" evidence="1">
    <location>
        <begin position="1"/>
        <end position="38"/>
    </location>
</feature>
<feature type="compositionally biased region" description="Basic and acidic residues" evidence="1">
    <location>
        <begin position="262"/>
        <end position="275"/>
    </location>
</feature>
<dbReference type="Proteomes" id="UP000192247">
    <property type="component" value="Unassembled WGS sequence"/>
</dbReference>